<reference evidence="3 4" key="1">
    <citation type="submission" date="2018-06" db="EMBL/GenBank/DDBJ databases">
        <title>Genomic Encyclopedia of Type Strains, Phase IV (KMG-IV): sequencing the most valuable type-strain genomes for metagenomic binning, comparative biology and taxonomic classification.</title>
        <authorList>
            <person name="Goeker M."/>
        </authorList>
    </citation>
    <scope>NUCLEOTIDE SEQUENCE [LARGE SCALE GENOMIC DNA]</scope>
    <source>
        <strain evidence="3 4">DSM 25532</strain>
    </source>
</reference>
<dbReference type="EMBL" id="QNRR01000002">
    <property type="protein sequence ID" value="RBP46028.1"/>
    <property type="molecule type" value="Genomic_DNA"/>
</dbReference>
<comment type="caution">
    <text evidence="3">The sequence shown here is derived from an EMBL/GenBank/DDBJ whole genome shotgun (WGS) entry which is preliminary data.</text>
</comment>
<feature type="domain" description="Peptidase S1" evidence="2">
    <location>
        <begin position="52"/>
        <end position="232"/>
    </location>
</feature>
<dbReference type="SUPFAM" id="SSF50494">
    <property type="entry name" value="Trypsin-like serine proteases"/>
    <property type="match status" value="1"/>
</dbReference>
<feature type="chain" id="PRO_5016977047" evidence="1">
    <location>
        <begin position="20"/>
        <end position="280"/>
    </location>
</feature>
<organism evidence="3 4">
    <name type="scientific">Roseimicrobium gellanilyticum</name>
    <dbReference type="NCBI Taxonomy" id="748857"/>
    <lineage>
        <taxon>Bacteria</taxon>
        <taxon>Pseudomonadati</taxon>
        <taxon>Verrucomicrobiota</taxon>
        <taxon>Verrucomicrobiia</taxon>
        <taxon>Verrucomicrobiales</taxon>
        <taxon>Verrucomicrobiaceae</taxon>
        <taxon>Roseimicrobium</taxon>
    </lineage>
</organism>
<keyword evidence="1" id="KW-0732">Signal</keyword>
<keyword evidence="4" id="KW-1185">Reference proteome</keyword>
<dbReference type="GO" id="GO:0006508">
    <property type="term" value="P:proteolysis"/>
    <property type="evidence" value="ECO:0007669"/>
    <property type="project" value="InterPro"/>
</dbReference>
<protein>
    <submittedName>
        <fullName evidence="3">Trypsin</fullName>
    </submittedName>
</protein>
<dbReference type="Proteomes" id="UP000253426">
    <property type="component" value="Unassembled WGS sequence"/>
</dbReference>
<feature type="signal peptide" evidence="1">
    <location>
        <begin position="1"/>
        <end position="19"/>
    </location>
</feature>
<evidence type="ECO:0000259" key="2">
    <source>
        <dbReference type="Pfam" id="PF00089"/>
    </source>
</evidence>
<accession>A0A366HSF5</accession>
<dbReference type="GO" id="GO:0004252">
    <property type="term" value="F:serine-type endopeptidase activity"/>
    <property type="evidence" value="ECO:0007669"/>
    <property type="project" value="InterPro"/>
</dbReference>
<dbReference type="Pfam" id="PF00089">
    <property type="entry name" value="Trypsin"/>
    <property type="match status" value="1"/>
</dbReference>
<dbReference type="InterPro" id="IPR001254">
    <property type="entry name" value="Trypsin_dom"/>
</dbReference>
<sequence length="280" mass="30001">MMKSSLLAALCLTVTNLHAIVLSPDTIQVSGHRQPEAIPQAVLGVGADIGSQPTSFPFWENIGTVGMGTGLYLGNGWVLTSAHVGCLPFQLSDGSCYRPIKGTWHVMVNPDGSKSDLALFRVDEDGEMSALRRLPDVPLSTAGVESKTPVILVGTGYVEMEVREEGPVRFGIQQRTTREKRWALATTDEVSQPAATRGGYKTHCFATTFREKASGGQAAEGDSGGAAFIFDAETQKWKLAGCIFAVSQLSGFVPYGARTYVGDLTMYSAQIVERMSDTAK</sequence>
<evidence type="ECO:0000313" key="3">
    <source>
        <dbReference type="EMBL" id="RBP46028.1"/>
    </source>
</evidence>
<dbReference type="RefSeq" id="WP_113957580.1">
    <property type="nucleotide sequence ID" value="NZ_QNRR01000002.1"/>
</dbReference>
<evidence type="ECO:0000313" key="4">
    <source>
        <dbReference type="Proteomes" id="UP000253426"/>
    </source>
</evidence>
<dbReference type="OrthoDB" id="284187at2"/>
<evidence type="ECO:0000256" key="1">
    <source>
        <dbReference type="SAM" id="SignalP"/>
    </source>
</evidence>
<gene>
    <name evidence="3" type="ORF">DES53_102414</name>
</gene>
<dbReference type="InterPro" id="IPR009003">
    <property type="entry name" value="Peptidase_S1_PA"/>
</dbReference>
<dbReference type="Gene3D" id="2.40.10.120">
    <property type="match status" value="1"/>
</dbReference>
<dbReference type="AlphaFoldDB" id="A0A366HSF5"/>
<proteinExistence type="predicted"/>
<name>A0A366HSF5_9BACT</name>